<evidence type="ECO:0000259" key="3">
    <source>
        <dbReference type="PROSITE" id="PS50157"/>
    </source>
</evidence>
<organism evidence="4 5">
    <name type="scientific">Karstenula rhodostoma CBS 690.94</name>
    <dbReference type="NCBI Taxonomy" id="1392251"/>
    <lineage>
        <taxon>Eukaryota</taxon>
        <taxon>Fungi</taxon>
        <taxon>Dikarya</taxon>
        <taxon>Ascomycota</taxon>
        <taxon>Pezizomycotina</taxon>
        <taxon>Dothideomycetes</taxon>
        <taxon>Pleosporomycetidae</taxon>
        <taxon>Pleosporales</taxon>
        <taxon>Massarineae</taxon>
        <taxon>Didymosphaeriaceae</taxon>
        <taxon>Karstenula</taxon>
    </lineage>
</organism>
<keyword evidence="1" id="KW-0863">Zinc-finger</keyword>
<accession>A0A9P4PHU2</accession>
<comment type="caution">
    <text evidence="4">The sequence shown here is derived from an EMBL/GenBank/DDBJ whole genome shotgun (WGS) entry which is preliminary data.</text>
</comment>
<dbReference type="PROSITE" id="PS00028">
    <property type="entry name" value="ZINC_FINGER_C2H2_1"/>
    <property type="match status" value="1"/>
</dbReference>
<dbReference type="InterPro" id="IPR013087">
    <property type="entry name" value="Znf_C2H2_type"/>
</dbReference>
<feature type="compositionally biased region" description="Polar residues" evidence="2">
    <location>
        <begin position="435"/>
        <end position="451"/>
    </location>
</feature>
<gene>
    <name evidence="4" type="ORF">P171DRAFT_445668</name>
</gene>
<evidence type="ECO:0000313" key="4">
    <source>
        <dbReference type="EMBL" id="KAF2443171.1"/>
    </source>
</evidence>
<dbReference type="EMBL" id="MU001503">
    <property type="protein sequence ID" value="KAF2443171.1"/>
    <property type="molecule type" value="Genomic_DNA"/>
</dbReference>
<proteinExistence type="predicted"/>
<name>A0A9P4PHU2_9PLEO</name>
<dbReference type="SMART" id="SM00355">
    <property type="entry name" value="ZnF_C2H2"/>
    <property type="match status" value="3"/>
</dbReference>
<evidence type="ECO:0000256" key="2">
    <source>
        <dbReference type="SAM" id="MobiDB-lite"/>
    </source>
</evidence>
<reference evidence="4" key="1">
    <citation type="journal article" date="2020" name="Stud. Mycol.">
        <title>101 Dothideomycetes genomes: a test case for predicting lifestyles and emergence of pathogens.</title>
        <authorList>
            <person name="Haridas S."/>
            <person name="Albert R."/>
            <person name="Binder M."/>
            <person name="Bloem J."/>
            <person name="Labutti K."/>
            <person name="Salamov A."/>
            <person name="Andreopoulos B."/>
            <person name="Baker S."/>
            <person name="Barry K."/>
            <person name="Bills G."/>
            <person name="Bluhm B."/>
            <person name="Cannon C."/>
            <person name="Castanera R."/>
            <person name="Culley D."/>
            <person name="Daum C."/>
            <person name="Ezra D."/>
            <person name="Gonzalez J."/>
            <person name="Henrissat B."/>
            <person name="Kuo A."/>
            <person name="Liang C."/>
            <person name="Lipzen A."/>
            <person name="Lutzoni F."/>
            <person name="Magnuson J."/>
            <person name="Mondo S."/>
            <person name="Nolan M."/>
            <person name="Ohm R."/>
            <person name="Pangilinan J."/>
            <person name="Park H.-J."/>
            <person name="Ramirez L."/>
            <person name="Alfaro M."/>
            <person name="Sun H."/>
            <person name="Tritt A."/>
            <person name="Yoshinaga Y."/>
            <person name="Zwiers L.-H."/>
            <person name="Turgeon B."/>
            <person name="Goodwin S."/>
            <person name="Spatafora J."/>
            <person name="Crous P."/>
            <person name="Grigoriev I."/>
        </authorList>
    </citation>
    <scope>NUCLEOTIDE SEQUENCE</scope>
    <source>
        <strain evidence="4">CBS 690.94</strain>
    </source>
</reference>
<dbReference type="Gene3D" id="3.30.160.60">
    <property type="entry name" value="Classic Zinc Finger"/>
    <property type="match status" value="1"/>
</dbReference>
<evidence type="ECO:0000256" key="1">
    <source>
        <dbReference type="PROSITE-ProRule" id="PRU00042"/>
    </source>
</evidence>
<dbReference type="PROSITE" id="PS50157">
    <property type="entry name" value="ZINC_FINGER_C2H2_2"/>
    <property type="match status" value="1"/>
</dbReference>
<keyword evidence="5" id="KW-1185">Reference proteome</keyword>
<dbReference type="OrthoDB" id="3758860at2759"/>
<dbReference type="GO" id="GO:0008270">
    <property type="term" value="F:zinc ion binding"/>
    <property type="evidence" value="ECO:0007669"/>
    <property type="project" value="UniProtKB-KW"/>
</dbReference>
<keyword evidence="1" id="KW-0862">Zinc</keyword>
<keyword evidence="1" id="KW-0479">Metal-binding</keyword>
<dbReference type="AlphaFoldDB" id="A0A9P4PHU2"/>
<dbReference type="Proteomes" id="UP000799764">
    <property type="component" value="Unassembled WGS sequence"/>
</dbReference>
<feature type="region of interest" description="Disordered" evidence="2">
    <location>
        <begin position="481"/>
        <end position="514"/>
    </location>
</feature>
<feature type="region of interest" description="Disordered" evidence="2">
    <location>
        <begin position="435"/>
        <end position="460"/>
    </location>
</feature>
<protein>
    <recommendedName>
        <fullName evidence="3">C2H2-type domain-containing protein</fullName>
    </recommendedName>
</protein>
<feature type="domain" description="C2H2-type" evidence="3">
    <location>
        <begin position="167"/>
        <end position="197"/>
    </location>
</feature>
<evidence type="ECO:0000313" key="5">
    <source>
        <dbReference type="Proteomes" id="UP000799764"/>
    </source>
</evidence>
<sequence length="514" mass="57978">MEEQYLDSLLPPGLSTTQLRYLQQKINERLAGSTEDQFPFVADRATYHSTASTLFQSGRSTPVASSISSDWKPSLTHHNIPDHSVPYCIDPLAWHSNAVSDERGHLQACIDQETLHKLLDEPKVVESASKQFFCTFCFELGPWKTFGTKQDWKRHEEDYHEGTGLQWICQVTGCSQVFSRGIEFRNHLKKGHEGKKYPRDCKEVRQIPRMYACGFENCRGLNTTWKHHCDHVATHMAEGDTTWTYSRTIRNLLKHRNLSAHWKQTYTTMCPQLRIVQSDLTWDIQATRSMRDRLETHEFEVHLEDFLLNLFYRGLPPAKPDTLMDHTLASGLTSSSLYTAPPSIPPILPSSMDFGLDPSFVCHSTCQTGTGLPSNDMSVPALNNRNSVLMADAPHLDGSSTFDRTPSNDPFKEVPHMATELISLGGFITETIPTYDTSSSGAQEQTNVQDSTKSHSPRALVSKSREWLASKKSQHFQHGVVIDHPDVSPNLRLPSGSSRKRSTTAVHRVRGDQS</sequence>